<evidence type="ECO:0000313" key="3">
    <source>
        <dbReference type="Proteomes" id="UP001178507"/>
    </source>
</evidence>
<protein>
    <submittedName>
        <fullName evidence="2">Uncharacterized protein</fullName>
    </submittedName>
</protein>
<feature type="chain" id="PRO_5041268658" evidence="1">
    <location>
        <begin position="30"/>
        <end position="127"/>
    </location>
</feature>
<comment type="caution">
    <text evidence="2">The sequence shown here is derived from an EMBL/GenBank/DDBJ whole genome shotgun (WGS) entry which is preliminary data.</text>
</comment>
<dbReference type="Proteomes" id="UP001178507">
    <property type="component" value="Unassembled WGS sequence"/>
</dbReference>
<feature type="signal peptide" evidence="1">
    <location>
        <begin position="1"/>
        <end position="29"/>
    </location>
</feature>
<gene>
    <name evidence="2" type="ORF">EVOR1521_LOCUS18159</name>
</gene>
<evidence type="ECO:0000256" key="1">
    <source>
        <dbReference type="SAM" id="SignalP"/>
    </source>
</evidence>
<dbReference type="EMBL" id="CAUJNA010002513">
    <property type="protein sequence ID" value="CAJ1393251.1"/>
    <property type="molecule type" value="Genomic_DNA"/>
</dbReference>
<organism evidence="2 3">
    <name type="scientific">Effrenium voratum</name>
    <dbReference type="NCBI Taxonomy" id="2562239"/>
    <lineage>
        <taxon>Eukaryota</taxon>
        <taxon>Sar</taxon>
        <taxon>Alveolata</taxon>
        <taxon>Dinophyceae</taxon>
        <taxon>Suessiales</taxon>
        <taxon>Symbiodiniaceae</taxon>
        <taxon>Effrenium</taxon>
    </lineage>
</organism>
<proteinExistence type="predicted"/>
<accession>A0AA36ITA8</accession>
<evidence type="ECO:0000313" key="2">
    <source>
        <dbReference type="EMBL" id="CAJ1393251.1"/>
    </source>
</evidence>
<dbReference type="AlphaFoldDB" id="A0AA36ITA8"/>
<name>A0AA36ITA8_9DINO</name>
<keyword evidence="3" id="KW-1185">Reference proteome</keyword>
<reference evidence="2" key="1">
    <citation type="submission" date="2023-08" db="EMBL/GenBank/DDBJ databases">
        <authorList>
            <person name="Chen Y."/>
            <person name="Shah S."/>
            <person name="Dougan E. K."/>
            <person name="Thang M."/>
            <person name="Chan C."/>
        </authorList>
    </citation>
    <scope>NUCLEOTIDE SEQUENCE</scope>
</reference>
<keyword evidence="1" id="KW-0732">Signal</keyword>
<sequence length="127" mass="13820">MASRKRACSLAVLLTFLSVRLCFLPPNVAKPIERRIAPRRQAAAVLLLGAAPAEAMPSLADEKSDASDFDRLGSMLETKWEKVKPRCTSVGSMGIKAGYGVSKKQQLESIVRCDEEKGESEGKEPKD</sequence>